<dbReference type="EMBL" id="GBRH01257000">
    <property type="protein sequence ID" value="JAD40895.1"/>
    <property type="molecule type" value="Transcribed_RNA"/>
</dbReference>
<protein>
    <submittedName>
        <fullName evidence="1">Uncharacterized protein</fullName>
    </submittedName>
</protein>
<reference evidence="1" key="1">
    <citation type="submission" date="2014-09" db="EMBL/GenBank/DDBJ databases">
        <authorList>
            <person name="Magalhaes I.L.F."/>
            <person name="Oliveira U."/>
            <person name="Santos F.R."/>
            <person name="Vidigal T.H.D.A."/>
            <person name="Brescovit A.D."/>
            <person name="Santos A.J."/>
        </authorList>
    </citation>
    <scope>NUCLEOTIDE SEQUENCE</scope>
    <source>
        <tissue evidence="1">Shoot tissue taken approximately 20 cm above the soil surface</tissue>
    </source>
</reference>
<evidence type="ECO:0000313" key="1">
    <source>
        <dbReference type="EMBL" id="JAD40895.1"/>
    </source>
</evidence>
<reference evidence="1" key="2">
    <citation type="journal article" date="2015" name="Data Brief">
        <title>Shoot transcriptome of the giant reed, Arundo donax.</title>
        <authorList>
            <person name="Barrero R.A."/>
            <person name="Guerrero F.D."/>
            <person name="Moolhuijzen P."/>
            <person name="Goolsby J.A."/>
            <person name="Tidwell J."/>
            <person name="Bellgard S.E."/>
            <person name="Bellgard M.I."/>
        </authorList>
    </citation>
    <scope>NUCLEOTIDE SEQUENCE</scope>
    <source>
        <tissue evidence="1">Shoot tissue taken approximately 20 cm above the soil surface</tissue>
    </source>
</reference>
<dbReference type="AlphaFoldDB" id="A0A0A8ZVW6"/>
<organism evidence="1">
    <name type="scientific">Arundo donax</name>
    <name type="common">Giant reed</name>
    <name type="synonym">Donax arundinaceus</name>
    <dbReference type="NCBI Taxonomy" id="35708"/>
    <lineage>
        <taxon>Eukaryota</taxon>
        <taxon>Viridiplantae</taxon>
        <taxon>Streptophyta</taxon>
        <taxon>Embryophyta</taxon>
        <taxon>Tracheophyta</taxon>
        <taxon>Spermatophyta</taxon>
        <taxon>Magnoliopsida</taxon>
        <taxon>Liliopsida</taxon>
        <taxon>Poales</taxon>
        <taxon>Poaceae</taxon>
        <taxon>PACMAD clade</taxon>
        <taxon>Arundinoideae</taxon>
        <taxon>Arundineae</taxon>
        <taxon>Arundo</taxon>
    </lineage>
</organism>
<accession>A0A0A8ZVW6</accession>
<name>A0A0A8ZVW6_ARUDO</name>
<sequence length="27" mass="3282">MEASRPLFSPRHSSYYRKRMLKGTILR</sequence>
<proteinExistence type="predicted"/>